<dbReference type="Gene3D" id="3.10.120.10">
    <property type="entry name" value="Cytochrome b5-like heme/steroid binding domain"/>
    <property type="match status" value="1"/>
</dbReference>
<comment type="function">
    <text evidence="1">Delta(8)-fatty-acid desaturase which introduces a double bond at the 8-position in the long-chain base (LCB) of ceramides. Required for the formation of the di-unsaturated sphingoid base (E,E)-sphinga-4,8-dienine during glucosylceramide (GluCer) biosynthesis.</text>
</comment>
<comment type="caution">
    <text evidence="20">The sequence shown here is derived from an EMBL/GenBank/DDBJ whole genome shotgun (WGS) entry which is preliminary data.</text>
</comment>
<dbReference type="GeneID" id="90073448"/>
<feature type="domain" description="Cytochrome b5 heme-binding" evidence="19">
    <location>
        <begin position="2"/>
        <end position="77"/>
    </location>
</feature>
<gene>
    <name evidence="20" type="ORF">DASC09_027940</name>
</gene>
<comment type="catalytic activity">
    <reaction evidence="17">
        <text>an N-acylsphing-4-enine + 2 Fe(II)-[cytochrome b5] + O2 + 2 H(+) = a (4E,8E)-4-sphinga-4,8-dienine ceramide + 2 Fe(III)-[cytochrome b5] + 2 H2O</text>
        <dbReference type="Rhea" id="RHEA:46280"/>
        <dbReference type="Rhea" id="RHEA-COMP:10438"/>
        <dbReference type="Rhea" id="RHEA-COMP:10439"/>
        <dbReference type="ChEBI" id="CHEBI:15377"/>
        <dbReference type="ChEBI" id="CHEBI:15378"/>
        <dbReference type="ChEBI" id="CHEBI:15379"/>
        <dbReference type="ChEBI" id="CHEBI:29033"/>
        <dbReference type="ChEBI" id="CHEBI:29034"/>
        <dbReference type="ChEBI" id="CHEBI:52639"/>
        <dbReference type="ChEBI" id="CHEBI:85953"/>
        <dbReference type="EC" id="1.14.19.18"/>
    </reaction>
</comment>
<dbReference type="GO" id="GO:0006665">
    <property type="term" value="P:sphingolipid metabolic process"/>
    <property type="evidence" value="ECO:0007669"/>
    <property type="project" value="UniProtKB-KW"/>
</dbReference>
<dbReference type="PROSITE" id="PS50255">
    <property type="entry name" value="CYTOCHROME_B5_2"/>
    <property type="match status" value="1"/>
</dbReference>
<evidence type="ECO:0000256" key="11">
    <source>
        <dbReference type="ARBA" id="ARBA00022919"/>
    </source>
</evidence>
<dbReference type="InterPro" id="IPR012171">
    <property type="entry name" value="Fatty_acid_desaturase"/>
</dbReference>
<organism evidence="20 21">
    <name type="scientific">Saccharomycopsis crataegensis</name>
    <dbReference type="NCBI Taxonomy" id="43959"/>
    <lineage>
        <taxon>Eukaryota</taxon>
        <taxon>Fungi</taxon>
        <taxon>Dikarya</taxon>
        <taxon>Ascomycota</taxon>
        <taxon>Saccharomycotina</taxon>
        <taxon>Saccharomycetes</taxon>
        <taxon>Saccharomycopsidaceae</taxon>
        <taxon>Saccharomycopsis</taxon>
    </lineage>
</organism>
<dbReference type="GO" id="GO:0016717">
    <property type="term" value="F:oxidoreductase activity, acting on paired donors, with oxidation of a pair of donors resulting in the reduction of molecular oxygen to two molecules of water"/>
    <property type="evidence" value="ECO:0007669"/>
    <property type="project" value="TreeGrafter"/>
</dbReference>
<evidence type="ECO:0000256" key="8">
    <source>
        <dbReference type="ARBA" id="ARBA00022617"/>
    </source>
</evidence>
<dbReference type="CDD" id="cd03506">
    <property type="entry name" value="Delta6-FADS-like"/>
    <property type="match status" value="1"/>
</dbReference>
<dbReference type="PANTHER" id="PTHR19353">
    <property type="entry name" value="FATTY ACID DESATURASE 2"/>
    <property type="match status" value="1"/>
</dbReference>
<dbReference type="RefSeq" id="XP_064852469.1">
    <property type="nucleotide sequence ID" value="XM_064996397.1"/>
</dbReference>
<evidence type="ECO:0000256" key="14">
    <source>
        <dbReference type="ARBA" id="ARBA00023004"/>
    </source>
</evidence>
<dbReference type="PANTHER" id="PTHR19353:SF30">
    <property type="entry name" value="DELTA 8-(E)-SPHINGOLIPID DESATURASE"/>
    <property type="match status" value="1"/>
</dbReference>
<dbReference type="Pfam" id="PF00487">
    <property type="entry name" value="FA_desaturase"/>
    <property type="match status" value="1"/>
</dbReference>
<evidence type="ECO:0000313" key="21">
    <source>
        <dbReference type="Proteomes" id="UP001360560"/>
    </source>
</evidence>
<keyword evidence="13" id="KW-0560">Oxidoreductase</keyword>
<comment type="pathway">
    <text evidence="4">Sphingolipid metabolism.</text>
</comment>
<dbReference type="Proteomes" id="UP001360560">
    <property type="component" value="Unassembled WGS sequence"/>
</dbReference>
<sequence length="555" mass="64897">MNRILSRNDIQNRIAKGQTILIYDHQVLRLDKWIAYHPGGAKAIYHMVGRDCTDEMNSYHCETTQATFKKFRVGKIDYKWENMLPPIQGGKYTFIEEKKANNDDDNHCDSDDTLIGDDNLMDKDQHSKLPGQPAVEIIPPIPQNMIFTIDKKFAYQQKVIRDPEDVLDNYDNQFVEKDLQMYPPMDYETQSELSEKYNQLHQRIIDANLYQCDYWSYFKEFCRIGSLFLWSMIFYKTNHLFCSAVAIGAAWQQSTFIVHDAAHISITHNYQFDSFIGMTIASFVGGLSSTWWKSNHNVHHLVTNDPVHDPDIQHLPFFAVSTKLFKNVYSTYYEKFLYYDKFSKLVIRIQDHLYYPMLGFGRFNLYRLSWTHLLLGLGPTKGKAAWFRWYELVGLSFFSYWFFYLFLFKCLDSPGQRWQYLLVSHISTMLVHVQITLSHFPMSTSDLGVSESFPSKQMRTTMDVDCPEWFDFIHGGLQFQAIHHLFPRLPRHNLRKAQPYVIAFCKDVGLKYTIYGFAKGNGKVLSRLGKIAQQAKILADCTKAMKEEARGTSRK</sequence>
<dbReference type="GO" id="GO:0016020">
    <property type="term" value="C:membrane"/>
    <property type="evidence" value="ECO:0007669"/>
    <property type="project" value="UniProtKB-SubCell"/>
</dbReference>
<dbReference type="InterPro" id="IPR005804">
    <property type="entry name" value="FA_desaturase_dom"/>
</dbReference>
<evidence type="ECO:0000256" key="17">
    <source>
        <dbReference type="ARBA" id="ARBA00047420"/>
    </source>
</evidence>
<dbReference type="SMART" id="SM01117">
    <property type="entry name" value="Cyt-b5"/>
    <property type="match status" value="1"/>
</dbReference>
<evidence type="ECO:0000256" key="9">
    <source>
        <dbReference type="ARBA" id="ARBA00022692"/>
    </source>
</evidence>
<evidence type="ECO:0000259" key="19">
    <source>
        <dbReference type="PROSITE" id="PS50255"/>
    </source>
</evidence>
<evidence type="ECO:0000256" key="4">
    <source>
        <dbReference type="ARBA" id="ARBA00004991"/>
    </source>
</evidence>
<evidence type="ECO:0000256" key="16">
    <source>
        <dbReference type="ARBA" id="ARBA00023136"/>
    </source>
</evidence>
<keyword evidence="15" id="KW-0443">Lipid metabolism</keyword>
<proteinExistence type="inferred from homology"/>
<evidence type="ECO:0000256" key="13">
    <source>
        <dbReference type="ARBA" id="ARBA00023002"/>
    </source>
</evidence>
<keyword evidence="12 18" id="KW-1133">Transmembrane helix</keyword>
<keyword evidence="8" id="KW-0349">Heme</keyword>
<evidence type="ECO:0000256" key="2">
    <source>
        <dbReference type="ARBA" id="ARBA00004141"/>
    </source>
</evidence>
<dbReference type="AlphaFoldDB" id="A0AAV5QL68"/>
<evidence type="ECO:0000256" key="18">
    <source>
        <dbReference type="SAM" id="Phobius"/>
    </source>
</evidence>
<comment type="similarity">
    <text evidence="5">Belongs to the fatty acid desaturase type 1 family.</text>
</comment>
<keyword evidence="21" id="KW-1185">Reference proteome</keyword>
<dbReference type="PIRSF" id="PIRSF015921">
    <property type="entry name" value="FA_sphinglp_des"/>
    <property type="match status" value="1"/>
</dbReference>
<evidence type="ECO:0000256" key="7">
    <source>
        <dbReference type="ARBA" id="ARBA00016939"/>
    </source>
</evidence>
<dbReference type="SUPFAM" id="SSF55856">
    <property type="entry name" value="Cytochrome b5-like heme/steroid binding domain"/>
    <property type="match status" value="1"/>
</dbReference>
<dbReference type="GO" id="GO:0046872">
    <property type="term" value="F:metal ion binding"/>
    <property type="evidence" value="ECO:0007669"/>
    <property type="project" value="UniProtKB-KW"/>
</dbReference>
<dbReference type="InterPro" id="IPR001199">
    <property type="entry name" value="Cyt_B5-like_heme/steroid-bd"/>
</dbReference>
<evidence type="ECO:0000256" key="1">
    <source>
        <dbReference type="ARBA" id="ARBA00002593"/>
    </source>
</evidence>
<dbReference type="Pfam" id="PF00173">
    <property type="entry name" value="Cyt-b5"/>
    <property type="match status" value="1"/>
</dbReference>
<keyword evidence="11" id="KW-0746">Sphingolipid metabolism</keyword>
<keyword evidence="14" id="KW-0408">Iron</keyword>
<feature type="transmembrane region" description="Helical" evidence="18">
    <location>
        <begin position="389"/>
        <end position="408"/>
    </location>
</feature>
<name>A0AAV5QL68_9ASCO</name>
<comment type="pathway">
    <text evidence="3">Lipid metabolism; sphingolipid metabolism.</text>
</comment>
<reference evidence="20 21" key="1">
    <citation type="journal article" date="2023" name="Elife">
        <title>Identification of key yeast species and microbe-microbe interactions impacting larval growth of Drosophila in the wild.</title>
        <authorList>
            <person name="Mure A."/>
            <person name="Sugiura Y."/>
            <person name="Maeda R."/>
            <person name="Honda K."/>
            <person name="Sakurai N."/>
            <person name="Takahashi Y."/>
            <person name="Watada M."/>
            <person name="Katoh T."/>
            <person name="Gotoh A."/>
            <person name="Gotoh Y."/>
            <person name="Taniguchi I."/>
            <person name="Nakamura K."/>
            <person name="Hayashi T."/>
            <person name="Katayama T."/>
            <person name="Uemura T."/>
            <person name="Hattori Y."/>
        </authorList>
    </citation>
    <scope>NUCLEOTIDE SEQUENCE [LARGE SCALE GENOMIC DNA]</scope>
    <source>
        <strain evidence="20 21">SC-9</strain>
    </source>
</reference>
<evidence type="ECO:0000256" key="15">
    <source>
        <dbReference type="ARBA" id="ARBA00023098"/>
    </source>
</evidence>
<keyword evidence="9 18" id="KW-0812">Transmembrane</keyword>
<protein>
    <recommendedName>
        <fullName evidence="7">Delta 8-(E)-sphingolipid desaturase</fullName>
        <ecNumber evidence="6">1.14.19.18</ecNumber>
    </recommendedName>
</protein>
<dbReference type="EC" id="1.14.19.18" evidence="6"/>
<evidence type="ECO:0000256" key="3">
    <source>
        <dbReference type="ARBA" id="ARBA00004760"/>
    </source>
</evidence>
<evidence type="ECO:0000256" key="6">
    <source>
        <dbReference type="ARBA" id="ARBA00012019"/>
    </source>
</evidence>
<evidence type="ECO:0000256" key="5">
    <source>
        <dbReference type="ARBA" id="ARBA00009295"/>
    </source>
</evidence>
<evidence type="ECO:0000256" key="12">
    <source>
        <dbReference type="ARBA" id="ARBA00022989"/>
    </source>
</evidence>
<comment type="subcellular location">
    <subcellularLocation>
        <location evidence="2">Membrane</location>
        <topology evidence="2">Multi-pass membrane protein</topology>
    </subcellularLocation>
</comment>
<keyword evidence="16 18" id="KW-0472">Membrane</keyword>
<dbReference type="EMBL" id="BTFZ01000006">
    <property type="protein sequence ID" value="GMM35469.1"/>
    <property type="molecule type" value="Genomic_DNA"/>
</dbReference>
<evidence type="ECO:0000313" key="20">
    <source>
        <dbReference type="EMBL" id="GMM35469.1"/>
    </source>
</evidence>
<keyword evidence="10" id="KW-0479">Metal-binding</keyword>
<accession>A0AAV5QL68</accession>
<evidence type="ECO:0000256" key="10">
    <source>
        <dbReference type="ARBA" id="ARBA00022723"/>
    </source>
</evidence>
<dbReference type="InterPro" id="IPR036400">
    <property type="entry name" value="Cyt_B5-like_heme/steroid_sf"/>
</dbReference>